<evidence type="ECO:0000313" key="1">
    <source>
        <dbReference type="EMBL" id="QZA70749.1"/>
    </source>
</evidence>
<gene>
    <name evidence="1" type="primary">276</name>
    <name evidence="1" type="ORF">AH04_276</name>
</gene>
<protein>
    <submittedName>
        <fullName evidence="1">Uncharacterized protein</fullName>
    </submittedName>
</protein>
<dbReference type="RefSeq" id="YP_010668030.1">
    <property type="nucleotide sequence ID" value="NC_070952.1"/>
</dbReference>
<dbReference type="Proteomes" id="UP000827517">
    <property type="component" value="Segment"/>
</dbReference>
<dbReference type="GeneID" id="77944154"/>
<sequence>MKLDDLVHFPMTGKSNFTLDDILFMGSVKTLVIVQKSKGESSAEALKKEMSESRNSRVSSIVVYCVPSGEPKFDYNPFNSGAPILFEEVGLTSAILLDVELMVMEEEGRMTVMRYTDFPSTIALSKRYFGRP</sequence>
<accession>A0AAE7X1U4</accession>
<reference evidence="1" key="1">
    <citation type="submission" date="2021-07" db="EMBL/GenBank/DDBJ databases">
        <authorList>
            <person name="Roth S.J."/>
            <person name="Krukonis G.P."/>
            <person name="Delesalle V.A."/>
        </authorList>
    </citation>
    <scope>NUCLEOTIDE SEQUENCE</scope>
</reference>
<dbReference type="KEGG" id="vg:77944154"/>
<name>A0AAE7X1U4_9CAUD</name>
<organism evidence="1 2">
    <name type="scientific">Erwinia phage AH04</name>
    <dbReference type="NCBI Taxonomy" id="2869569"/>
    <lineage>
        <taxon>Viruses</taxon>
        <taxon>Duplodnaviria</taxon>
        <taxon>Heunggongvirae</taxon>
        <taxon>Uroviricota</taxon>
        <taxon>Caudoviricetes</taxon>
        <taxon>Chimalliviridae</taxon>
        <taxon>Meadowvirus</taxon>
        <taxon>Meadowvirus AH04</taxon>
    </lineage>
</organism>
<keyword evidence="2" id="KW-1185">Reference proteome</keyword>
<proteinExistence type="predicted"/>
<evidence type="ECO:0000313" key="2">
    <source>
        <dbReference type="Proteomes" id="UP000827517"/>
    </source>
</evidence>
<dbReference type="EMBL" id="MZ501267">
    <property type="protein sequence ID" value="QZA70749.1"/>
    <property type="molecule type" value="Genomic_DNA"/>
</dbReference>